<comment type="caution">
    <text evidence="2">The sequence shown here is derived from an EMBL/GenBank/DDBJ whole genome shotgun (WGS) entry which is preliminary data.</text>
</comment>
<gene>
    <name evidence="2" type="ORF">B9Z37_05095</name>
</gene>
<evidence type="ECO:0000313" key="2">
    <source>
        <dbReference type="EMBL" id="PUE53960.1"/>
    </source>
</evidence>
<sequence length="60" mass="6363">MNAPLSPEQRLEVSRALCLQALQQPAWLLLVQRVCAKSAQGASGQSKPSTDTPPPPVPTV</sequence>
<protein>
    <submittedName>
        <fullName evidence="2">Uncharacterized protein</fullName>
    </submittedName>
</protein>
<accession>A0A315E7Q7</accession>
<feature type="region of interest" description="Disordered" evidence="1">
    <location>
        <begin position="39"/>
        <end position="60"/>
    </location>
</feature>
<dbReference type="Proteomes" id="UP000250790">
    <property type="component" value="Unassembled WGS sequence"/>
</dbReference>
<reference evidence="2 3" key="1">
    <citation type="submission" date="2017-04" db="EMBL/GenBank/DDBJ databases">
        <title>Unexpected and diverse lifestyles within the genus Limnohabitans.</title>
        <authorList>
            <person name="Kasalicky V."/>
            <person name="Mehrshad M."/>
            <person name="Andrei S.-A."/>
            <person name="Salcher M."/>
            <person name="Kratochvilova H."/>
            <person name="Simek K."/>
            <person name="Ghai R."/>
        </authorList>
    </citation>
    <scope>NUCLEOTIDE SEQUENCE [LARGE SCALE GENOMIC DNA]</scope>
    <source>
        <strain evidence="2 3">II-B4</strain>
    </source>
</reference>
<dbReference type="RefSeq" id="WP_108311968.1">
    <property type="nucleotide sequence ID" value="NZ_NESN01000002.1"/>
</dbReference>
<feature type="compositionally biased region" description="Pro residues" evidence="1">
    <location>
        <begin position="51"/>
        <end position="60"/>
    </location>
</feature>
<evidence type="ECO:0000256" key="1">
    <source>
        <dbReference type="SAM" id="MobiDB-lite"/>
    </source>
</evidence>
<feature type="compositionally biased region" description="Polar residues" evidence="1">
    <location>
        <begin position="40"/>
        <end position="50"/>
    </location>
</feature>
<keyword evidence="3" id="KW-1185">Reference proteome</keyword>
<evidence type="ECO:0000313" key="3">
    <source>
        <dbReference type="Proteomes" id="UP000250790"/>
    </source>
</evidence>
<name>A0A315E7Q7_9BURK</name>
<dbReference type="EMBL" id="NESN01000002">
    <property type="protein sequence ID" value="PUE53960.1"/>
    <property type="molecule type" value="Genomic_DNA"/>
</dbReference>
<dbReference type="AlphaFoldDB" id="A0A315E7Q7"/>
<proteinExistence type="predicted"/>
<organism evidence="2 3">
    <name type="scientific">Limnohabitans parvus II-B4</name>
    <dbReference type="NCBI Taxonomy" id="1293052"/>
    <lineage>
        <taxon>Bacteria</taxon>
        <taxon>Pseudomonadati</taxon>
        <taxon>Pseudomonadota</taxon>
        <taxon>Betaproteobacteria</taxon>
        <taxon>Burkholderiales</taxon>
        <taxon>Comamonadaceae</taxon>
        <taxon>Limnohabitans</taxon>
    </lineage>
</organism>